<comment type="caution">
    <text evidence="2">The sequence shown here is derived from an EMBL/GenBank/DDBJ whole genome shotgun (WGS) entry which is preliminary data.</text>
</comment>
<protein>
    <submittedName>
        <fullName evidence="2">Uncharacterized protein</fullName>
    </submittedName>
</protein>
<feature type="compositionally biased region" description="Low complexity" evidence="1">
    <location>
        <begin position="31"/>
        <end position="43"/>
    </location>
</feature>
<evidence type="ECO:0000313" key="3">
    <source>
        <dbReference type="Proteomes" id="UP000314294"/>
    </source>
</evidence>
<dbReference type="Proteomes" id="UP000314294">
    <property type="component" value="Unassembled WGS sequence"/>
</dbReference>
<feature type="region of interest" description="Disordered" evidence="1">
    <location>
        <begin position="28"/>
        <end position="51"/>
    </location>
</feature>
<evidence type="ECO:0000256" key="1">
    <source>
        <dbReference type="SAM" id="MobiDB-lite"/>
    </source>
</evidence>
<sequence>MPSPEQEMISWSLVWGMNLALKIFARCPEHSPQSGKSPPSSGKLEPRGSVSKNISDTFQTIRLVECCLTNFSSQRTSDREVECSSQGGKTEVSMLSVDHDLLLPSPPSGAKYIPQEL</sequence>
<dbReference type="EMBL" id="SRLO01000325">
    <property type="protein sequence ID" value="TNN60878.1"/>
    <property type="molecule type" value="Genomic_DNA"/>
</dbReference>
<reference evidence="2 3" key="1">
    <citation type="submission" date="2019-03" db="EMBL/GenBank/DDBJ databases">
        <title>First draft genome of Liparis tanakae, snailfish: a comprehensive survey of snailfish specific genes.</title>
        <authorList>
            <person name="Kim W."/>
            <person name="Song I."/>
            <person name="Jeong J.-H."/>
            <person name="Kim D."/>
            <person name="Kim S."/>
            <person name="Ryu S."/>
            <person name="Song J.Y."/>
            <person name="Lee S.K."/>
        </authorList>
    </citation>
    <scope>NUCLEOTIDE SEQUENCE [LARGE SCALE GENOMIC DNA]</scope>
    <source>
        <tissue evidence="2">Muscle</tissue>
    </source>
</reference>
<keyword evidence="3" id="KW-1185">Reference proteome</keyword>
<dbReference type="AlphaFoldDB" id="A0A4Z2H4U3"/>
<name>A0A4Z2H4U3_9TELE</name>
<accession>A0A4Z2H4U3</accession>
<proteinExistence type="predicted"/>
<evidence type="ECO:0000313" key="2">
    <source>
        <dbReference type="EMBL" id="TNN60878.1"/>
    </source>
</evidence>
<organism evidence="2 3">
    <name type="scientific">Liparis tanakae</name>
    <name type="common">Tanaka's snailfish</name>
    <dbReference type="NCBI Taxonomy" id="230148"/>
    <lineage>
        <taxon>Eukaryota</taxon>
        <taxon>Metazoa</taxon>
        <taxon>Chordata</taxon>
        <taxon>Craniata</taxon>
        <taxon>Vertebrata</taxon>
        <taxon>Euteleostomi</taxon>
        <taxon>Actinopterygii</taxon>
        <taxon>Neopterygii</taxon>
        <taxon>Teleostei</taxon>
        <taxon>Neoteleostei</taxon>
        <taxon>Acanthomorphata</taxon>
        <taxon>Eupercaria</taxon>
        <taxon>Perciformes</taxon>
        <taxon>Cottioidei</taxon>
        <taxon>Cottales</taxon>
        <taxon>Liparidae</taxon>
        <taxon>Liparis</taxon>
    </lineage>
</organism>
<gene>
    <name evidence="2" type="ORF">EYF80_028873</name>
</gene>